<name>A0A6G1EWT7_9ORYZ</name>
<evidence type="ECO:0000256" key="1">
    <source>
        <dbReference type="SAM" id="MobiDB-lite"/>
    </source>
</evidence>
<evidence type="ECO:0000313" key="2">
    <source>
        <dbReference type="EMBL" id="KAF0929096.1"/>
    </source>
</evidence>
<organism evidence="2 3">
    <name type="scientific">Oryza meyeriana var. granulata</name>
    <dbReference type="NCBI Taxonomy" id="110450"/>
    <lineage>
        <taxon>Eukaryota</taxon>
        <taxon>Viridiplantae</taxon>
        <taxon>Streptophyta</taxon>
        <taxon>Embryophyta</taxon>
        <taxon>Tracheophyta</taxon>
        <taxon>Spermatophyta</taxon>
        <taxon>Magnoliopsida</taxon>
        <taxon>Liliopsida</taxon>
        <taxon>Poales</taxon>
        <taxon>Poaceae</taxon>
        <taxon>BOP clade</taxon>
        <taxon>Oryzoideae</taxon>
        <taxon>Oryzeae</taxon>
        <taxon>Oryzinae</taxon>
        <taxon>Oryza</taxon>
        <taxon>Oryza meyeriana</taxon>
    </lineage>
</organism>
<reference evidence="2 3" key="1">
    <citation type="submission" date="2019-11" db="EMBL/GenBank/DDBJ databases">
        <title>Whole genome sequence of Oryza granulata.</title>
        <authorList>
            <person name="Li W."/>
        </authorList>
    </citation>
    <scope>NUCLEOTIDE SEQUENCE [LARGE SCALE GENOMIC DNA]</scope>
    <source>
        <strain evidence="3">cv. Menghai</strain>
        <tissue evidence="2">Leaf</tissue>
    </source>
</reference>
<dbReference type="AlphaFoldDB" id="A0A6G1EWT7"/>
<dbReference type="Proteomes" id="UP000479710">
    <property type="component" value="Unassembled WGS sequence"/>
</dbReference>
<comment type="caution">
    <text evidence="2">The sequence shown here is derived from an EMBL/GenBank/DDBJ whole genome shotgun (WGS) entry which is preliminary data.</text>
</comment>
<feature type="region of interest" description="Disordered" evidence="1">
    <location>
        <begin position="41"/>
        <end position="62"/>
    </location>
</feature>
<sequence>MDDIRSGAKLEDAIGGCTKTASEGVRVRPAAVAAPSPLICAPHDQRPNPNYVEAPPNPIVVA</sequence>
<proteinExistence type="predicted"/>
<protein>
    <submittedName>
        <fullName evidence="2">Uncharacterized protein</fullName>
    </submittedName>
</protein>
<evidence type="ECO:0000313" key="3">
    <source>
        <dbReference type="Proteomes" id="UP000479710"/>
    </source>
</evidence>
<accession>A0A6G1EWT7</accession>
<dbReference type="EMBL" id="SPHZ02000002">
    <property type="protein sequence ID" value="KAF0929096.1"/>
    <property type="molecule type" value="Genomic_DNA"/>
</dbReference>
<gene>
    <name evidence="2" type="ORF">E2562_015206</name>
</gene>
<keyword evidence="3" id="KW-1185">Reference proteome</keyword>